<dbReference type="EMBL" id="FPIZ01000042">
    <property type="protein sequence ID" value="SFW89648.1"/>
    <property type="molecule type" value="Genomic_DNA"/>
</dbReference>
<organism evidence="1 3">
    <name type="scientific">Chitinophaga sancti</name>
    <dbReference type="NCBI Taxonomy" id="1004"/>
    <lineage>
        <taxon>Bacteria</taxon>
        <taxon>Pseudomonadati</taxon>
        <taxon>Bacteroidota</taxon>
        <taxon>Chitinophagia</taxon>
        <taxon>Chitinophagales</taxon>
        <taxon>Chitinophagaceae</taxon>
        <taxon>Chitinophaga</taxon>
    </lineage>
</organism>
<name>A0A1K1SZ70_9BACT</name>
<dbReference type="STRING" id="1004.SAMN05661012_06466"/>
<evidence type="ECO:0008006" key="5">
    <source>
        <dbReference type="Google" id="ProtNLM"/>
    </source>
</evidence>
<dbReference type="RefSeq" id="WP_245801890.1">
    <property type="nucleotide sequence ID" value="NZ_CP139972.1"/>
</dbReference>
<sequence length="337" mass="37193">MEHERVIVSHAEEQYAGVMGDEREAAAKAGGMGKMEHERIIVSLAEEQHATVVKDEREAAAKVRGMGKIGDERIIVSLADVQHAAVVRDERETAAKVKGTGIGKTEHERVIVSHADVQYPAVVRGERETAAKVNGIGIRKLEHERIIVRKACPADIQYAAVIRDEMEASAKARGTGIGKRPISAIIDKIRQGKAVIALTAEKVWVGFSYVEIWGHGEYVSNSGLIVNPVFRNMGVASRIKKRIFRLSRELYPAAKVFSITSGLAIMKMNTKLGFEPVTFSEITRDEGFWAGCKACVNYDILEKKAFKQCICTAMLYSPEEHGVRQVGVHLQKSEVLM</sequence>
<reference evidence="2 4" key="2">
    <citation type="submission" date="2023-11" db="EMBL/GenBank/DDBJ databases">
        <title>MicrobeMod: A computational toolkit for identifying prokaryotic methylation and restriction-modification with nanopore sequencing.</title>
        <authorList>
            <person name="Crits-Christoph A."/>
            <person name="Kang S.C."/>
            <person name="Lee H."/>
            <person name="Ostrov N."/>
        </authorList>
    </citation>
    <scope>NUCLEOTIDE SEQUENCE [LARGE SCALE GENOMIC DNA]</scope>
    <source>
        <strain evidence="2 4">ATCC 23090</strain>
    </source>
</reference>
<gene>
    <name evidence="1" type="ORF">SAMN05661012_06466</name>
    <name evidence="2" type="ORF">SR876_04445</name>
</gene>
<dbReference type="InterPro" id="IPR016181">
    <property type="entry name" value="Acyl_CoA_acyltransferase"/>
</dbReference>
<dbReference type="AlphaFoldDB" id="A0A1K1SZ70"/>
<protein>
    <recommendedName>
        <fullName evidence="5">N-acetyltransferase domain-containing protein</fullName>
    </recommendedName>
</protein>
<dbReference type="Gene3D" id="3.40.630.30">
    <property type="match status" value="1"/>
</dbReference>
<evidence type="ECO:0000313" key="2">
    <source>
        <dbReference type="EMBL" id="WQG90735.1"/>
    </source>
</evidence>
<accession>A0A1K1SZ70</accession>
<evidence type="ECO:0000313" key="3">
    <source>
        <dbReference type="Proteomes" id="UP000183788"/>
    </source>
</evidence>
<dbReference type="SUPFAM" id="SSF55729">
    <property type="entry name" value="Acyl-CoA N-acyltransferases (Nat)"/>
    <property type="match status" value="1"/>
</dbReference>
<evidence type="ECO:0000313" key="4">
    <source>
        <dbReference type="Proteomes" id="UP001326715"/>
    </source>
</evidence>
<evidence type="ECO:0000313" key="1">
    <source>
        <dbReference type="EMBL" id="SFW89648.1"/>
    </source>
</evidence>
<dbReference type="Proteomes" id="UP000183788">
    <property type="component" value="Unassembled WGS sequence"/>
</dbReference>
<proteinExistence type="predicted"/>
<keyword evidence="4" id="KW-1185">Reference proteome</keyword>
<dbReference type="Proteomes" id="UP001326715">
    <property type="component" value="Chromosome"/>
</dbReference>
<reference evidence="1 3" key="1">
    <citation type="submission" date="2016-11" db="EMBL/GenBank/DDBJ databases">
        <authorList>
            <person name="Jaros S."/>
            <person name="Januszkiewicz K."/>
            <person name="Wedrychowicz H."/>
        </authorList>
    </citation>
    <scope>NUCLEOTIDE SEQUENCE [LARGE SCALE GENOMIC DNA]</scope>
    <source>
        <strain evidence="1 3">DSM 784</strain>
    </source>
</reference>
<dbReference type="EMBL" id="CP140154">
    <property type="protein sequence ID" value="WQG90735.1"/>
    <property type="molecule type" value="Genomic_DNA"/>
</dbReference>